<dbReference type="AlphaFoldDB" id="A0A9N9IJZ0"/>
<protein>
    <submittedName>
        <fullName evidence="2">2826_t:CDS:1</fullName>
    </submittedName>
</protein>
<proteinExistence type="predicted"/>
<feature type="compositionally biased region" description="Polar residues" evidence="1">
    <location>
        <begin position="42"/>
        <end position="55"/>
    </location>
</feature>
<evidence type="ECO:0000313" key="2">
    <source>
        <dbReference type="EMBL" id="CAG8737869.1"/>
    </source>
</evidence>
<accession>A0A9N9IJZ0</accession>
<organism evidence="2 3">
    <name type="scientific">Dentiscutata erythropus</name>
    <dbReference type="NCBI Taxonomy" id="1348616"/>
    <lineage>
        <taxon>Eukaryota</taxon>
        <taxon>Fungi</taxon>
        <taxon>Fungi incertae sedis</taxon>
        <taxon>Mucoromycota</taxon>
        <taxon>Glomeromycotina</taxon>
        <taxon>Glomeromycetes</taxon>
        <taxon>Diversisporales</taxon>
        <taxon>Gigasporaceae</taxon>
        <taxon>Dentiscutata</taxon>
    </lineage>
</organism>
<feature type="non-terminal residue" evidence="2">
    <location>
        <position position="1"/>
    </location>
</feature>
<feature type="region of interest" description="Disordered" evidence="1">
    <location>
        <begin position="1"/>
        <end position="20"/>
    </location>
</feature>
<dbReference type="EMBL" id="CAJVPY010013000">
    <property type="protein sequence ID" value="CAG8737869.1"/>
    <property type="molecule type" value="Genomic_DNA"/>
</dbReference>
<sequence length="93" mass="10722">SRPTKQQAPSFTRPSARTLNQKQVQSLANDIRNNQCNNRQFQGLGTRLPQQPQLTRSKRPGKFKRVLTPQQSQAEQTDSDNWFTDASYNQTFL</sequence>
<comment type="caution">
    <text evidence="2">The sequence shown here is derived from an EMBL/GenBank/DDBJ whole genome shotgun (WGS) entry which is preliminary data.</text>
</comment>
<feature type="region of interest" description="Disordered" evidence="1">
    <location>
        <begin position="42"/>
        <end position="93"/>
    </location>
</feature>
<evidence type="ECO:0000256" key="1">
    <source>
        <dbReference type="SAM" id="MobiDB-lite"/>
    </source>
</evidence>
<name>A0A9N9IJZ0_9GLOM</name>
<feature type="compositionally biased region" description="Basic residues" evidence="1">
    <location>
        <begin position="56"/>
        <end position="65"/>
    </location>
</feature>
<reference evidence="2" key="1">
    <citation type="submission" date="2021-06" db="EMBL/GenBank/DDBJ databases">
        <authorList>
            <person name="Kallberg Y."/>
            <person name="Tangrot J."/>
            <person name="Rosling A."/>
        </authorList>
    </citation>
    <scope>NUCLEOTIDE SEQUENCE</scope>
    <source>
        <strain evidence="2">MA453B</strain>
    </source>
</reference>
<gene>
    <name evidence="2" type="ORF">DERYTH_LOCUS15723</name>
</gene>
<keyword evidence="3" id="KW-1185">Reference proteome</keyword>
<evidence type="ECO:0000313" key="3">
    <source>
        <dbReference type="Proteomes" id="UP000789405"/>
    </source>
</evidence>
<dbReference type="Proteomes" id="UP000789405">
    <property type="component" value="Unassembled WGS sequence"/>
</dbReference>
<feature type="compositionally biased region" description="Polar residues" evidence="1">
    <location>
        <begin position="68"/>
        <end position="93"/>
    </location>
</feature>